<dbReference type="Gene3D" id="3.50.50.60">
    <property type="entry name" value="FAD/NAD(P)-binding domain"/>
    <property type="match status" value="2"/>
</dbReference>
<dbReference type="InterPro" id="IPR050097">
    <property type="entry name" value="Ferredoxin-NADP_redctase_2"/>
</dbReference>
<organism evidence="5 6">
    <name type="scientific">Bradyrhizobium jicamae</name>
    <dbReference type="NCBI Taxonomy" id="280332"/>
    <lineage>
        <taxon>Bacteria</taxon>
        <taxon>Pseudomonadati</taxon>
        <taxon>Pseudomonadota</taxon>
        <taxon>Alphaproteobacteria</taxon>
        <taxon>Hyphomicrobiales</taxon>
        <taxon>Nitrobacteraceae</taxon>
        <taxon>Bradyrhizobium</taxon>
    </lineage>
</organism>
<dbReference type="PRINTS" id="PR00368">
    <property type="entry name" value="FADPNR"/>
</dbReference>
<evidence type="ECO:0000256" key="2">
    <source>
        <dbReference type="ARBA" id="ARBA00022630"/>
    </source>
</evidence>
<dbReference type="STRING" id="280332.CQ12_28670"/>
<evidence type="ECO:0000313" key="6">
    <source>
        <dbReference type="Proteomes" id="UP000050863"/>
    </source>
</evidence>
<dbReference type="AlphaFoldDB" id="A0A0R3M491"/>
<dbReference type="Proteomes" id="UP000050863">
    <property type="component" value="Unassembled WGS sequence"/>
</dbReference>
<comment type="caution">
    <text evidence="5">The sequence shown here is derived from an EMBL/GenBank/DDBJ whole genome shotgun (WGS) entry which is preliminary data.</text>
</comment>
<dbReference type="SUPFAM" id="SSF51905">
    <property type="entry name" value="FAD/NAD(P)-binding domain"/>
    <property type="match status" value="1"/>
</dbReference>
<evidence type="ECO:0000259" key="4">
    <source>
        <dbReference type="Pfam" id="PF07992"/>
    </source>
</evidence>
<accession>A0A0R3M491</accession>
<protein>
    <recommendedName>
        <fullName evidence="1">Thioredoxin reductase</fullName>
    </recommendedName>
</protein>
<gene>
    <name evidence="5" type="ORF">CQ12_28670</name>
</gene>
<name>A0A0R3M491_9BRAD</name>
<keyword evidence="2" id="KW-0285">Flavoprotein</keyword>
<dbReference type="PANTHER" id="PTHR48105">
    <property type="entry name" value="THIOREDOXIN REDUCTASE 1-RELATED-RELATED"/>
    <property type="match status" value="1"/>
</dbReference>
<evidence type="ECO:0000256" key="3">
    <source>
        <dbReference type="ARBA" id="ARBA00023002"/>
    </source>
</evidence>
<dbReference type="GO" id="GO:0016491">
    <property type="term" value="F:oxidoreductase activity"/>
    <property type="evidence" value="ECO:0007669"/>
    <property type="project" value="UniProtKB-KW"/>
</dbReference>
<dbReference type="InterPro" id="IPR036188">
    <property type="entry name" value="FAD/NAD-bd_sf"/>
</dbReference>
<dbReference type="InterPro" id="IPR023753">
    <property type="entry name" value="FAD/NAD-binding_dom"/>
</dbReference>
<dbReference type="OrthoDB" id="9786503at2"/>
<dbReference type="EMBL" id="LLXZ01000010">
    <property type="protein sequence ID" value="KRR14842.1"/>
    <property type="molecule type" value="Genomic_DNA"/>
</dbReference>
<keyword evidence="3" id="KW-0560">Oxidoreductase</keyword>
<sequence length="306" mass="32630">MEMVCMKIDVLIVGGGPAGLSAGLILGRCRRLVLLCDDEQPRNRASQAIHGLLGREGRSPSAFLEEARQELTRYKSVSFRRTRVTELRPAEDCFAFVCADGTGGVASKVLLATGIVDELPEIAGIEPLYGISVHHCLYCDGFEYAGRPVAALGKGDKGAALAVMMKHWIPDVVACSDGTEVSVNAARKLKQHGIPLRSEPVVAVEGANGVLTKIKFKNAPDLERAGLFFSTGCRQASDLSQRLGCRRDMKGGVVTDPETEETSVPGVYVAGDVSRDVLLVSIAIAEGAKAAVAINKAFLRRDGFCD</sequence>
<evidence type="ECO:0000256" key="1">
    <source>
        <dbReference type="ARBA" id="ARBA00018719"/>
    </source>
</evidence>
<dbReference type="Pfam" id="PF07992">
    <property type="entry name" value="Pyr_redox_2"/>
    <property type="match status" value="1"/>
</dbReference>
<feature type="domain" description="FAD/NAD(P)-binding" evidence="4">
    <location>
        <begin position="9"/>
        <end position="287"/>
    </location>
</feature>
<proteinExistence type="predicted"/>
<keyword evidence="6" id="KW-1185">Reference proteome</keyword>
<reference evidence="5 6" key="1">
    <citation type="submission" date="2014-03" db="EMBL/GenBank/DDBJ databases">
        <title>Bradyrhizobium valentinum sp. nov., isolated from effective nodules of Lupinus mariae-josephae, a lupine endemic of basic-lime soils in Eastern Spain.</title>
        <authorList>
            <person name="Duran D."/>
            <person name="Rey L."/>
            <person name="Navarro A."/>
            <person name="Busquets A."/>
            <person name="Imperial J."/>
            <person name="Ruiz-Argueso T."/>
        </authorList>
    </citation>
    <scope>NUCLEOTIDE SEQUENCE [LARGE SCALE GENOMIC DNA]</scope>
    <source>
        <strain evidence="5 6">PAC68</strain>
    </source>
</reference>
<dbReference type="PRINTS" id="PR00469">
    <property type="entry name" value="PNDRDTASEII"/>
</dbReference>
<evidence type="ECO:0000313" key="5">
    <source>
        <dbReference type="EMBL" id="KRR14842.1"/>
    </source>
</evidence>